<dbReference type="Gene3D" id="3.90.340.10">
    <property type="entry name" value="Nitric Oxide Synthase, Chain A, domain 1"/>
    <property type="match status" value="1"/>
</dbReference>
<sequence length="393" mass="44727">MTNTNYIWEEASTFIYTCYEELGLRREAAEARLLDIQREIEDSGTYRHTLQELEYGIKLAWRNSNRCIGRLSWQSIRLVDARDVRNAEEVAECLFQHIRTATNHGKVIPLLTLFAPRTPEGVDPVRIWNHQLIRYAGYETSSGMVGDPASVAFTKQVMKLGWKGKGTNYDVLPLVIEIAGHKPVYVPIPEDLVMEVKIEHPDYPEMELLGLRWYAVPMISDMRLEIGGIQYPAAPFNGWYMGTEIGARNLADPFRYNQLPAVAKVMGLETTSEASLWRDKALVELNVAVLHSYRKNGVSMVDHHTAANQLAKFEEKEAEAGREVTGNWTWLIPPMSPATTHIFHKSYSNQVKKPNFFHQPAPYTNNGDEKVLEEMLGQKKEKNPVIAKCPFHG</sequence>
<keyword evidence="14" id="KW-1185">Reference proteome</keyword>
<feature type="domain" description="Nitric oxide synthase (NOS)" evidence="12">
    <location>
        <begin position="66"/>
        <end position="73"/>
    </location>
</feature>
<proteinExistence type="inferred from homology"/>
<keyword evidence="7 11" id="KW-0479">Metal-binding</keyword>
<evidence type="ECO:0000256" key="3">
    <source>
        <dbReference type="ARBA" id="ARBA00005411"/>
    </source>
</evidence>
<keyword evidence="9 11" id="KW-0408">Iron</keyword>
<dbReference type="Gene3D" id="3.90.1230.10">
    <property type="entry name" value="Nitric Oxide Synthase, Chain A, domain 3"/>
    <property type="match status" value="1"/>
</dbReference>
<dbReference type="InterPro" id="IPR044940">
    <property type="entry name" value="NOS_dom_2"/>
</dbReference>
<comment type="function">
    <text evidence="2 11">Catalyzes the production of nitric oxide.</text>
</comment>
<evidence type="ECO:0000256" key="7">
    <source>
        <dbReference type="ARBA" id="ARBA00022723"/>
    </source>
</evidence>
<evidence type="ECO:0000256" key="5">
    <source>
        <dbReference type="ARBA" id="ARBA00018859"/>
    </source>
</evidence>
<dbReference type="InterPro" id="IPR036119">
    <property type="entry name" value="NOS_N_sf"/>
</dbReference>
<dbReference type="CDD" id="cd00575">
    <property type="entry name" value="NOS_oxygenase"/>
    <property type="match status" value="1"/>
</dbReference>
<gene>
    <name evidence="13" type="ORF">H9647_13450</name>
</gene>
<evidence type="ECO:0000256" key="11">
    <source>
        <dbReference type="PIRNR" id="PIRNR037219"/>
    </source>
</evidence>
<protein>
    <recommendedName>
        <fullName evidence="5 11">Nitric oxide synthase oxygenase</fullName>
        <ecNumber evidence="4 11">1.14.14.47</ecNumber>
    </recommendedName>
</protein>
<comment type="similarity">
    <text evidence="3 11">Belongs to the NOS family. Bacterial NOS oxygenase subfamily.</text>
</comment>
<comment type="catalytic activity">
    <reaction evidence="10">
        <text>3 reduced [flavodoxin] + 2 L-arginine + 4 O2 = 3 oxidized [flavodoxin] + 2 L-citrulline + 2 nitric oxide + 4 H2O + 5 H(+)</text>
        <dbReference type="Rhea" id="RHEA:52324"/>
        <dbReference type="Rhea" id="RHEA-COMP:10622"/>
        <dbReference type="Rhea" id="RHEA-COMP:10623"/>
        <dbReference type="ChEBI" id="CHEBI:15377"/>
        <dbReference type="ChEBI" id="CHEBI:15378"/>
        <dbReference type="ChEBI" id="CHEBI:15379"/>
        <dbReference type="ChEBI" id="CHEBI:16480"/>
        <dbReference type="ChEBI" id="CHEBI:32682"/>
        <dbReference type="ChEBI" id="CHEBI:57618"/>
        <dbReference type="ChEBI" id="CHEBI:57743"/>
        <dbReference type="ChEBI" id="CHEBI:58210"/>
        <dbReference type="EC" id="1.14.14.47"/>
    </reaction>
</comment>
<dbReference type="SUPFAM" id="SSF56512">
    <property type="entry name" value="Nitric oxide (NO) synthase oxygenase domain"/>
    <property type="match status" value="1"/>
</dbReference>
<dbReference type="InterPro" id="IPR050607">
    <property type="entry name" value="NOS"/>
</dbReference>
<dbReference type="RefSeq" id="WP_191800719.1">
    <property type="nucleotide sequence ID" value="NZ_JACSQL010000005.1"/>
</dbReference>
<evidence type="ECO:0000313" key="14">
    <source>
        <dbReference type="Proteomes" id="UP000608071"/>
    </source>
</evidence>
<evidence type="ECO:0000256" key="10">
    <source>
        <dbReference type="ARBA" id="ARBA00048713"/>
    </source>
</evidence>
<comment type="cofactor">
    <cofactor evidence="1 11">
        <name>heme</name>
        <dbReference type="ChEBI" id="CHEBI:30413"/>
    </cofactor>
</comment>
<dbReference type="PIRSF" id="PIRSF037219">
    <property type="entry name" value="NOS_oxygenase"/>
    <property type="match status" value="1"/>
</dbReference>
<dbReference type="PROSITE" id="PS60001">
    <property type="entry name" value="NOS"/>
    <property type="match status" value="1"/>
</dbReference>
<evidence type="ECO:0000313" key="13">
    <source>
        <dbReference type="EMBL" id="MBD7969077.1"/>
    </source>
</evidence>
<dbReference type="InterPro" id="IPR044943">
    <property type="entry name" value="NOS_dom_1"/>
</dbReference>
<organism evidence="13 14">
    <name type="scientific">Paenibacillus gallinarum</name>
    <dbReference type="NCBI Taxonomy" id="2762232"/>
    <lineage>
        <taxon>Bacteria</taxon>
        <taxon>Bacillati</taxon>
        <taxon>Bacillota</taxon>
        <taxon>Bacilli</taxon>
        <taxon>Bacillales</taxon>
        <taxon>Paenibacillaceae</taxon>
        <taxon>Paenibacillus</taxon>
    </lineage>
</organism>
<evidence type="ECO:0000256" key="1">
    <source>
        <dbReference type="ARBA" id="ARBA00001971"/>
    </source>
</evidence>
<name>A0ABR8SZY9_9BACL</name>
<keyword evidence="6 11" id="KW-0349">Heme</keyword>
<reference evidence="13 14" key="1">
    <citation type="submission" date="2020-08" db="EMBL/GenBank/DDBJ databases">
        <title>A Genomic Blueprint of the Chicken Gut Microbiome.</title>
        <authorList>
            <person name="Gilroy R."/>
            <person name="Ravi A."/>
            <person name="Getino M."/>
            <person name="Pursley I."/>
            <person name="Horton D.L."/>
            <person name="Alikhan N.-F."/>
            <person name="Baker D."/>
            <person name="Gharbi K."/>
            <person name="Hall N."/>
            <person name="Watson M."/>
            <person name="Adriaenssens E.M."/>
            <person name="Foster-Nyarko E."/>
            <person name="Jarju S."/>
            <person name="Secka A."/>
            <person name="Antonio M."/>
            <person name="Oren A."/>
            <person name="Chaudhuri R."/>
            <person name="La Ragione R.M."/>
            <person name="Hildebrand F."/>
            <person name="Pallen M.J."/>
        </authorList>
    </citation>
    <scope>NUCLEOTIDE SEQUENCE [LARGE SCALE GENOMIC DNA]</scope>
    <source>
        <strain evidence="13 14">Sa2BVA9</strain>
    </source>
</reference>
<accession>A0ABR8SZY9</accession>
<evidence type="ECO:0000256" key="9">
    <source>
        <dbReference type="ARBA" id="ARBA00023004"/>
    </source>
</evidence>
<dbReference type="PANTHER" id="PTHR43410">
    <property type="entry name" value="NITRIC OXIDE SYNTHASE OXYGENASE"/>
    <property type="match status" value="1"/>
</dbReference>
<dbReference type="InterPro" id="IPR044944">
    <property type="entry name" value="NOS_dom_3"/>
</dbReference>
<dbReference type="Pfam" id="PF02898">
    <property type="entry name" value="NO_synthase"/>
    <property type="match status" value="1"/>
</dbReference>
<dbReference type="Proteomes" id="UP000608071">
    <property type="component" value="Unassembled WGS sequence"/>
</dbReference>
<keyword evidence="8 11" id="KW-0560">Oxidoreductase</keyword>
<evidence type="ECO:0000256" key="2">
    <source>
        <dbReference type="ARBA" id="ARBA00002642"/>
    </source>
</evidence>
<evidence type="ECO:0000259" key="12">
    <source>
        <dbReference type="PROSITE" id="PS60001"/>
    </source>
</evidence>
<dbReference type="EC" id="1.14.14.47" evidence="4 11"/>
<comment type="subunit">
    <text evidence="11">Homodimer.</text>
</comment>
<dbReference type="InterPro" id="IPR004030">
    <property type="entry name" value="NOS_N"/>
</dbReference>
<evidence type="ECO:0000256" key="6">
    <source>
        <dbReference type="ARBA" id="ARBA00022617"/>
    </source>
</evidence>
<comment type="caution">
    <text evidence="13">The sequence shown here is derived from an EMBL/GenBank/DDBJ whole genome shotgun (WGS) entry which is preliminary data.</text>
</comment>
<dbReference type="EMBL" id="JACSQL010000005">
    <property type="protein sequence ID" value="MBD7969077.1"/>
    <property type="molecule type" value="Genomic_DNA"/>
</dbReference>
<dbReference type="InterPro" id="IPR017142">
    <property type="entry name" value="Nitric_oxide_synthase_Oase-su"/>
</dbReference>
<dbReference type="PANTHER" id="PTHR43410:SF1">
    <property type="entry name" value="NITRIC OXIDE SYNTHASE"/>
    <property type="match status" value="1"/>
</dbReference>
<evidence type="ECO:0000256" key="8">
    <source>
        <dbReference type="ARBA" id="ARBA00023002"/>
    </source>
</evidence>
<comment type="miscellaneous">
    <text evidence="11">This protein is similar to the oxygenase domain of eukaryotic nitric oxide synthases but lacks the reductase domain which, in eukaryotes, is responsible for transfer of electrons to the ferric heme during nitric oxide synthesis.</text>
</comment>
<evidence type="ECO:0000256" key="4">
    <source>
        <dbReference type="ARBA" id="ARBA00012735"/>
    </source>
</evidence>
<dbReference type="Gene3D" id="3.90.440.10">
    <property type="entry name" value="Nitric Oxide Synthase,Heme Domain,Chain A domain 2"/>
    <property type="match status" value="1"/>
</dbReference>